<reference evidence="1 2" key="1">
    <citation type="journal article" date="2011" name="BMC Genomics">
        <title>Genome sequencing reveals diversification of virulence factor content and possible host adaptation in distinct subpopulations of Salmonella enterica.</title>
        <authorList>
            <person name="den Bakker H.C."/>
            <person name="Moreno Switt A.I."/>
            <person name="Govoni G."/>
            <person name="Cummings C.A."/>
            <person name="Ranieri M.L."/>
            <person name="Degoricija L."/>
            <person name="Hoelzer K."/>
            <person name="Rodriguez-Rivera L.D."/>
            <person name="Brown S."/>
            <person name="Bolchacova E."/>
            <person name="Furtado M.R."/>
            <person name="Wiedmann M."/>
        </authorList>
    </citation>
    <scope>NUCLEOTIDE SEQUENCE [LARGE SCALE GENOMIC DNA]</scope>
    <source>
        <strain evidence="1 2">A4-580</strain>
    </source>
</reference>
<evidence type="ECO:0000313" key="1">
    <source>
        <dbReference type="EMBL" id="EHD07095.1"/>
    </source>
</evidence>
<accession>G5S5T6</accession>
<evidence type="ECO:0000313" key="2">
    <source>
        <dbReference type="Proteomes" id="UP000003536"/>
    </source>
</evidence>
<comment type="caution">
    <text evidence="1">The sequence shown here is derived from an EMBL/GenBank/DDBJ whole genome shotgun (WGS) entry which is preliminary data.</text>
</comment>
<dbReference type="AlphaFoldDB" id="G5S5T6"/>
<gene>
    <name evidence="1" type="ORF">LTSEWAN_0074</name>
</gene>
<protein>
    <submittedName>
        <fullName evidence="1">Uncharacterized protein</fullName>
    </submittedName>
</protein>
<name>G5S5T6_SALET</name>
<sequence>MVFRYLITVFSCIRHHRNLNQFILTFLSEKIWMKMGYDMR</sequence>
<feature type="non-terminal residue" evidence="1">
    <location>
        <position position="40"/>
    </location>
</feature>
<dbReference type="Proteomes" id="UP000003536">
    <property type="component" value="Unassembled WGS sequence"/>
</dbReference>
<dbReference type="EMBL" id="AFCX01000028">
    <property type="protein sequence ID" value="EHD07095.1"/>
    <property type="molecule type" value="Genomic_DNA"/>
</dbReference>
<organism evidence="1 2">
    <name type="scientific">Salmonella enterica subsp. enterica serovar Wandsworth str. A4-580</name>
    <dbReference type="NCBI Taxonomy" id="913086"/>
    <lineage>
        <taxon>Bacteria</taxon>
        <taxon>Pseudomonadati</taxon>
        <taxon>Pseudomonadota</taxon>
        <taxon>Gammaproteobacteria</taxon>
        <taxon>Enterobacterales</taxon>
        <taxon>Enterobacteriaceae</taxon>
        <taxon>Salmonella</taxon>
    </lineage>
</organism>
<proteinExistence type="predicted"/>